<reference evidence="2" key="1">
    <citation type="journal article" date="2019" name="Int. J. Syst. Evol. Microbiol.">
        <title>The Global Catalogue of Microorganisms (GCM) 10K type strain sequencing project: providing services to taxonomists for standard genome sequencing and annotation.</title>
        <authorList>
            <consortium name="The Broad Institute Genomics Platform"/>
            <consortium name="The Broad Institute Genome Sequencing Center for Infectious Disease"/>
            <person name="Wu L."/>
            <person name="Ma J."/>
        </authorList>
    </citation>
    <scope>NUCLEOTIDE SEQUENCE [LARGE SCALE GENOMIC DNA]</scope>
    <source>
        <strain evidence="2">KCTC 52094</strain>
    </source>
</reference>
<evidence type="ECO:0000313" key="1">
    <source>
        <dbReference type="EMBL" id="MFC3127241.1"/>
    </source>
</evidence>
<proteinExistence type="predicted"/>
<organism evidence="1 2">
    <name type="scientific">Teichococcus globiformis</name>
    <dbReference type="NCBI Taxonomy" id="2307229"/>
    <lineage>
        <taxon>Bacteria</taxon>
        <taxon>Pseudomonadati</taxon>
        <taxon>Pseudomonadota</taxon>
        <taxon>Alphaproteobacteria</taxon>
        <taxon>Acetobacterales</taxon>
        <taxon>Roseomonadaceae</taxon>
        <taxon>Roseomonas</taxon>
    </lineage>
</organism>
<dbReference type="Proteomes" id="UP001595593">
    <property type="component" value="Unassembled WGS sequence"/>
</dbReference>
<dbReference type="RefSeq" id="WP_379599118.1">
    <property type="nucleotide sequence ID" value="NZ_JBHRTN010000020.1"/>
</dbReference>
<gene>
    <name evidence="1" type="ORF">ACFOD4_19410</name>
</gene>
<sequence length="308" mass="34237">MTVVIAKKFGEYISIVSDTMITTPRTGTNTPRVSGDPVRQRRIDDAVPGRLKIVNIDQRLTIAYAGLSGLALTTIREIATTCRSGDLARLYDVLRQATVEAKHEVEFIVASHYGAANLRRVWDGLVSEPLPQTCIGDGAILPEVLRVFRPTDDGKENADTFRADFLNVFTNNRIHLGTGVGGFPLCLEAGPDGHVYKRHHFHFTWKPIVFIPGVTIYEDENDLQTGDWSFHHAAIASDAPAAAVIGVAVPQAKVGFIYSPLTMDDPVKVDLLERDLPWTQYERQMYDQLGWHVEEMAGQVRAWRAARS</sequence>
<name>A0ABV7G9E6_9PROT</name>
<comment type="caution">
    <text evidence="1">The sequence shown here is derived from an EMBL/GenBank/DDBJ whole genome shotgun (WGS) entry which is preliminary data.</text>
</comment>
<keyword evidence="2" id="KW-1185">Reference proteome</keyword>
<protein>
    <submittedName>
        <fullName evidence="1">Uncharacterized protein</fullName>
    </submittedName>
</protein>
<accession>A0ABV7G9E6</accession>
<dbReference type="EMBL" id="JBHRTN010000020">
    <property type="protein sequence ID" value="MFC3127241.1"/>
    <property type="molecule type" value="Genomic_DNA"/>
</dbReference>
<evidence type="ECO:0000313" key="2">
    <source>
        <dbReference type="Proteomes" id="UP001595593"/>
    </source>
</evidence>